<dbReference type="InterPro" id="IPR050114">
    <property type="entry name" value="UPF0173_UPF0282_UlaG_hydrolase"/>
</dbReference>
<dbReference type="Proteomes" id="UP000181942">
    <property type="component" value="Unassembled WGS sequence"/>
</dbReference>
<evidence type="ECO:0000313" key="3">
    <source>
        <dbReference type="Proteomes" id="UP000181942"/>
    </source>
</evidence>
<gene>
    <name evidence="2" type="ORF">SAMN02787118_11164</name>
</gene>
<dbReference type="InterPro" id="IPR036866">
    <property type="entry name" value="RibonucZ/Hydroxyglut_hydro"/>
</dbReference>
<dbReference type="SMART" id="SM00849">
    <property type="entry name" value="Lactamase_B"/>
    <property type="match status" value="1"/>
</dbReference>
<sequence length="350" mass="36757">MPDTSGFAPGLRARLAGAVRQHPILSIALALKLTTAVALGAVWQTKIRHSGDLNDYRGLLVDDPGAPSGATVKVTSFGTTMMLVDDGTTQILIDAFITPVGLLDAALGRPVSTDPDAVDTALDKVGADRVRAIFISHSHHDHALDVAYIANRTEATVYGSPSTLNIARGGNVPEDRLALLDPEKSVAVGSFTVRTIASKHSPNPMGGEGATIDKPLLQPAPISAYKEGGTYDFLVAAPETSMLFKGSANWIPGALAGVHADALFLGIGGLGRAEQSFSKDFLDATIGTVQPALVIPTHWNDFFCPVHEGLLLQRKLVDNTPAAFDTVLSRTKADGVDIALLEAFASITIH</sequence>
<dbReference type="InterPro" id="IPR001279">
    <property type="entry name" value="Metallo-B-lactamas"/>
</dbReference>
<dbReference type="PANTHER" id="PTHR43546">
    <property type="entry name" value="UPF0173 METAL-DEPENDENT HYDROLASE MJ1163-RELATED"/>
    <property type="match status" value="1"/>
</dbReference>
<dbReference type="RefSeq" id="WP_079174249.1">
    <property type="nucleotide sequence ID" value="NZ_FONR01000011.1"/>
</dbReference>
<dbReference type="AlphaFoldDB" id="A0A1I2KZV9"/>
<dbReference type="EMBL" id="FONR01000011">
    <property type="protein sequence ID" value="SFF71849.1"/>
    <property type="molecule type" value="Genomic_DNA"/>
</dbReference>
<protein>
    <submittedName>
        <fullName evidence="2">L-ascorbate metabolism protein UlaG, beta-lactamase superfamily</fullName>
    </submittedName>
</protein>
<dbReference type="SUPFAM" id="SSF56281">
    <property type="entry name" value="Metallo-hydrolase/oxidoreductase"/>
    <property type="match status" value="1"/>
</dbReference>
<accession>A0A1I2KZV9</accession>
<dbReference type="OrthoDB" id="9789133at2"/>
<name>A0A1I2KZV9_9ACTN</name>
<proteinExistence type="predicted"/>
<dbReference type="Pfam" id="PF00753">
    <property type="entry name" value="Lactamase_B"/>
    <property type="match status" value="1"/>
</dbReference>
<feature type="domain" description="Metallo-beta-lactamase" evidence="1">
    <location>
        <begin position="78"/>
        <end position="298"/>
    </location>
</feature>
<reference evidence="2 3" key="1">
    <citation type="submission" date="2016-10" db="EMBL/GenBank/DDBJ databases">
        <authorList>
            <person name="de Groot N.N."/>
        </authorList>
    </citation>
    <scope>NUCLEOTIDE SEQUENCE [LARGE SCALE GENOMIC DNA]</scope>
    <source>
        <strain evidence="2 3">OK461</strain>
    </source>
</reference>
<evidence type="ECO:0000313" key="2">
    <source>
        <dbReference type="EMBL" id="SFF71849.1"/>
    </source>
</evidence>
<dbReference type="Gene3D" id="3.60.15.10">
    <property type="entry name" value="Ribonuclease Z/Hydroxyacylglutathione hydrolase-like"/>
    <property type="match status" value="1"/>
</dbReference>
<organism evidence="2 3">
    <name type="scientific">Streptomyces mirabilis</name>
    <dbReference type="NCBI Taxonomy" id="68239"/>
    <lineage>
        <taxon>Bacteria</taxon>
        <taxon>Bacillati</taxon>
        <taxon>Actinomycetota</taxon>
        <taxon>Actinomycetes</taxon>
        <taxon>Kitasatosporales</taxon>
        <taxon>Streptomycetaceae</taxon>
        <taxon>Streptomyces</taxon>
    </lineage>
</organism>
<evidence type="ECO:0000259" key="1">
    <source>
        <dbReference type="SMART" id="SM00849"/>
    </source>
</evidence>
<dbReference type="PANTHER" id="PTHR43546:SF3">
    <property type="entry name" value="UPF0173 METAL-DEPENDENT HYDROLASE MJ1163"/>
    <property type="match status" value="1"/>
</dbReference>